<reference evidence="3" key="1">
    <citation type="journal article" date="2019" name="Int. J. Syst. Evol. Microbiol.">
        <title>The Global Catalogue of Microorganisms (GCM) 10K type strain sequencing project: providing services to taxonomists for standard genome sequencing and annotation.</title>
        <authorList>
            <consortium name="The Broad Institute Genomics Platform"/>
            <consortium name="The Broad Institute Genome Sequencing Center for Infectious Disease"/>
            <person name="Wu L."/>
            <person name="Ma J."/>
        </authorList>
    </citation>
    <scope>NUCLEOTIDE SEQUENCE [LARGE SCALE GENOMIC DNA]</scope>
    <source>
        <strain evidence="3">JCM 11444</strain>
    </source>
</reference>
<dbReference type="Proteomes" id="UP001500418">
    <property type="component" value="Unassembled WGS sequence"/>
</dbReference>
<sequence length="60" mass="6748">MTDYHRWNLLDQQPERAQQLVVDGEDPDSPRSGDPHALRADPQLVLTSPLGATPRAARMR</sequence>
<protein>
    <submittedName>
        <fullName evidence="2">Uncharacterized protein</fullName>
    </submittedName>
</protein>
<evidence type="ECO:0000313" key="3">
    <source>
        <dbReference type="Proteomes" id="UP001500418"/>
    </source>
</evidence>
<name>A0ABP3ZDY5_9ACTN</name>
<dbReference type="EMBL" id="BAAAID010000005">
    <property type="protein sequence ID" value="GAA0920332.1"/>
    <property type="molecule type" value="Genomic_DNA"/>
</dbReference>
<feature type="region of interest" description="Disordered" evidence="1">
    <location>
        <begin position="1"/>
        <end position="60"/>
    </location>
</feature>
<proteinExistence type="predicted"/>
<evidence type="ECO:0000313" key="2">
    <source>
        <dbReference type="EMBL" id="GAA0920332.1"/>
    </source>
</evidence>
<feature type="compositionally biased region" description="Basic and acidic residues" evidence="1">
    <location>
        <begin position="28"/>
        <end position="39"/>
    </location>
</feature>
<evidence type="ECO:0000256" key="1">
    <source>
        <dbReference type="SAM" id="MobiDB-lite"/>
    </source>
</evidence>
<organism evidence="2 3">
    <name type="scientific">Streptomyces rhizosphaericus</name>
    <dbReference type="NCBI Taxonomy" id="114699"/>
    <lineage>
        <taxon>Bacteria</taxon>
        <taxon>Bacillati</taxon>
        <taxon>Actinomycetota</taxon>
        <taxon>Actinomycetes</taxon>
        <taxon>Kitasatosporales</taxon>
        <taxon>Streptomycetaceae</taxon>
        <taxon>Streptomyces</taxon>
        <taxon>Streptomyces violaceusniger group</taxon>
    </lineage>
</organism>
<gene>
    <name evidence="2" type="ORF">GCM10009575_013060</name>
</gene>
<accession>A0ABP3ZDY5</accession>
<keyword evidence="3" id="KW-1185">Reference proteome</keyword>
<comment type="caution">
    <text evidence="2">The sequence shown here is derived from an EMBL/GenBank/DDBJ whole genome shotgun (WGS) entry which is preliminary data.</text>
</comment>